<evidence type="ECO:0000313" key="2">
    <source>
        <dbReference type="EMBL" id="SUU82938.1"/>
    </source>
</evidence>
<sequence length="301" mass="32854">MTVPVNEGQATDAAVSAAASLQREGVFDHAVLNLHYDLDAGEQLFRALGFNVTPRSYHTLGSMNNLIVFGTNYLELIGLDPSNPNPRKELLDWPVGLNGLVYGSDDIDVTAARLRAAKLPVLEPKSFSREVVIEGVADEARFRTVHLDPGYFSASRLYFCEHQTPHLVWHRAFMSHHNSAHSLKRLAIVADDFDAQAQSLTRVLGLRPDPDARVWSRGTRVDFVSRKRLDNLYHGHADPGSGKTKVAVMGIGVASISALKAAMQPSLAQKLVDIDKSCSLLPASECFGVAIEFLATNVSLV</sequence>
<feature type="domain" description="Glyoxalase-like" evidence="1">
    <location>
        <begin position="27"/>
        <end position="203"/>
    </location>
</feature>
<dbReference type="EMBL" id="UIGB01000001">
    <property type="protein sequence ID" value="SUU82938.1"/>
    <property type="molecule type" value="Genomic_DNA"/>
</dbReference>
<dbReference type="InterPro" id="IPR029068">
    <property type="entry name" value="Glyas_Bleomycin-R_OHBP_Dase"/>
</dbReference>
<proteinExistence type="predicted"/>
<dbReference type="Proteomes" id="UP000254343">
    <property type="component" value="Unassembled WGS sequence"/>
</dbReference>
<dbReference type="PANTHER" id="PTHR40265:SF1">
    <property type="entry name" value="GLYOXALASE-LIKE DOMAIN-CONTAINING PROTEIN"/>
    <property type="match status" value="1"/>
</dbReference>
<organism evidence="2 3">
    <name type="scientific">Afipia felis</name>
    <name type="common">Cat scratch disease bacillus</name>
    <dbReference type="NCBI Taxonomy" id="1035"/>
    <lineage>
        <taxon>Bacteria</taxon>
        <taxon>Pseudomonadati</taxon>
        <taxon>Pseudomonadota</taxon>
        <taxon>Alphaproteobacteria</taxon>
        <taxon>Hyphomicrobiales</taxon>
        <taxon>Nitrobacteraceae</taxon>
        <taxon>Afipia</taxon>
    </lineage>
</organism>
<evidence type="ECO:0000313" key="3">
    <source>
        <dbReference type="Proteomes" id="UP000254343"/>
    </source>
</evidence>
<dbReference type="InterPro" id="IPR025870">
    <property type="entry name" value="Glyoxalase-like_dom"/>
</dbReference>
<dbReference type="Gene3D" id="3.10.180.10">
    <property type="entry name" value="2,3-Dihydroxybiphenyl 1,2-Dioxygenase, domain 1"/>
    <property type="match status" value="1"/>
</dbReference>
<dbReference type="Pfam" id="PF13468">
    <property type="entry name" value="Glyoxalase_3"/>
    <property type="match status" value="1"/>
</dbReference>
<dbReference type="OrthoDB" id="9812467at2"/>
<accession>A0A380W1U4</accession>
<reference evidence="2 3" key="1">
    <citation type="submission" date="2018-06" db="EMBL/GenBank/DDBJ databases">
        <authorList>
            <consortium name="Pathogen Informatics"/>
            <person name="Doyle S."/>
        </authorList>
    </citation>
    <scope>NUCLEOTIDE SEQUENCE [LARGE SCALE GENOMIC DNA]</scope>
    <source>
        <strain evidence="2 3">NCTC12722</strain>
    </source>
</reference>
<dbReference type="RefSeq" id="WP_002717722.1">
    <property type="nucleotide sequence ID" value="NZ_UFSI01000001.1"/>
</dbReference>
<dbReference type="PANTHER" id="PTHR40265">
    <property type="entry name" value="BLL2707 PROTEIN"/>
    <property type="match status" value="1"/>
</dbReference>
<dbReference type="SUPFAM" id="SSF54593">
    <property type="entry name" value="Glyoxalase/Bleomycin resistance protein/Dihydroxybiphenyl dioxygenase"/>
    <property type="match status" value="1"/>
</dbReference>
<protein>
    <recommendedName>
        <fullName evidence="1">Glyoxalase-like domain-containing protein</fullName>
    </recommendedName>
</protein>
<dbReference type="AlphaFoldDB" id="A0A380W1U4"/>
<name>A0A380W1U4_AFIFE</name>
<evidence type="ECO:0000259" key="1">
    <source>
        <dbReference type="Pfam" id="PF13468"/>
    </source>
</evidence>
<gene>
    <name evidence="2" type="ORF">NCTC12722_00096</name>
</gene>